<feature type="region of interest" description="Disordered" evidence="7">
    <location>
        <begin position="888"/>
        <end position="932"/>
    </location>
</feature>
<dbReference type="PANTHER" id="PTHR24116">
    <property type="entry name" value="KINASE D-INTERACTING SUBSTRATE OF 220 KDA"/>
    <property type="match status" value="1"/>
</dbReference>
<dbReference type="Pfam" id="PF23307">
    <property type="entry name" value="SAM_KIDINS220"/>
    <property type="match status" value="1"/>
</dbReference>
<evidence type="ECO:0000256" key="2">
    <source>
        <dbReference type="ARBA" id="ARBA00022483"/>
    </source>
</evidence>
<evidence type="ECO:0000256" key="3">
    <source>
        <dbReference type="ARBA" id="ARBA00022537"/>
    </source>
</evidence>
<evidence type="ECO:0000256" key="4">
    <source>
        <dbReference type="ARBA" id="ARBA00023028"/>
    </source>
</evidence>
<dbReference type="Pfam" id="PF00023">
    <property type="entry name" value="Ank"/>
    <property type="match status" value="2"/>
</dbReference>
<feature type="compositionally biased region" description="Polar residues" evidence="7">
    <location>
        <begin position="1333"/>
        <end position="1342"/>
    </location>
</feature>
<feature type="repeat" description="ANK" evidence="6">
    <location>
        <begin position="336"/>
        <end position="368"/>
    </location>
</feature>
<evidence type="ECO:0000256" key="7">
    <source>
        <dbReference type="SAM" id="MobiDB-lite"/>
    </source>
</evidence>
<dbReference type="PANTHER" id="PTHR24116:SF0">
    <property type="entry name" value="KINASE D-INTERACTING SUBSTRATE OF 220 KDA"/>
    <property type="match status" value="1"/>
</dbReference>
<feature type="domain" description="KAP NTPase" evidence="9">
    <location>
        <begin position="442"/>
        <end position="981"/>
    </location>
</feature>
<feature type="transmembrane region" description="Helical" evidence="8">
    <location>
        <begin position="498"/>
        <end position="519"/>
    </location>
</feature>
<dbReference type="InterPro" id="IPR052771">
    <property type="entry name" value="Neurotrophin_sig_adaptor"/>
</dbReference>
<keyword evidence="8" id="KW-0472">Membrane</keyword>
<feature type="region of interest" description="Disordered" evidence="7">
    <location>
        <begin position="1489"/>
        <end position="1511"/>
    </location>
</feature>
<keyword evidence="6" id="KW-0040">ANK repeat</keyword>
<dbReference type="EMBL" id="GEFH01000667">
    <property type="protein sequence ID" value="JAP67914.1"/>
    <property type="molecule type" value="mRNA"/>
</dbReference>
<feature type="transmembrane region" description="Helical" evidence="8">
    <location>
        <begin position="699"/>
        <end position="726"/>
    </location>
</feature>
<keyword evidence="4" id="KW-0638">Presynaptic neurotoxin</keyword>
<evidence type="ECO:0000256" key="6">
    <source>
        <dbReference type="PROSITE-ProRule" id="PRU00023"/>
    </source>
</evidence>
<proteinExistence type="evidence at transcript level"/>
<comment type="subcellular location">
    <subcellularLocation>
        <location evidence="1">Target cell membrane</location>
    </subcellularLocation>
</comment>
<dbReference type="InterPro" id="IPR013761">
    <property type="entry name" value="SAM/pointed_sf"/>
</dbReference>
<feature type="region of interest" description="Disordered" evidence="7">
    <location>
        <begin position="1275"/>
        <end position="1344"/>
    </location>
</feature>
<dbReference type="PROSITE" id="PS50088">
    <property type="entry name" value="ANK_REPEAT"/>
    <property type="match status" value="9"/>
</dbReference>
<feature type="repeat" description="ANK" evidence="6">
    <location>
        <begin position="270"/>
        <end position="302"/>
    </location>
</feature>
<feature type="repeat" description="ANK" evidence="6">
    <location>
        <begin position="105"/>
        <end position="137"/>
    </location>
</feature>
<dbReference type="InterPro" id="IPR036770">
    <property type="entry name" value="Ankyrin_rpt-contain_sf"/>
</dbReference>
<feature type="repeat" description="ANK" evidence="6">
    <location>
        <begin position="72"/>
        <end position="104"/>
    </location>
</feature>
<dbReference type="GO" id="GO:0044231">
    <property type="term" value="C:host cell presynaptic membrane"/>
    <property type="evidence" value="ECO:0007669"/>
    <property type="project" value="UniProtKB-KW"/>
</dbReference>
<organism evidence="11">
    <name type="scientific">Hyalomma excavatum</name>
    <dbReference type="NCBI Taxonomy" id="257692"/>
    <lineage>
        <taxon>Eukaryota</taxon>
        <taxon>Metazoa</taxon>
        <taxon>Ecdysozoa</taxon>
        <taxon>Arthropoda</taxon>
        <taxon>Chelicerata</taxon>
        <taxon>Arachnida</taxon>
        <taxon>Acari</taxon>
        <taxon>Parasitiformes</taxon>
        <taxon>Ixodida</taxon>
        <taxon>Ixodoidea</taxon>
        <taxon>Ixodidae</taxon>
        <taxon>Hyalomminae</taxon>
        <taxon>Hyalomma</taxon>
    </lineage>
</organism>
<name>A0A131XK84_9ACAR</name>
<evidence type="ECO:0000259" key="10">
    <source>
        <dbReference type="Pfam" id="PF23307"/>
    </source>
</evidence>
<feature type="repeat" description="ANK" evidence="6">
    <location>
        <begin position="204"/>
        <end position="236"/>
    </location>
</feature>
<feature type="compositionally biased region" description="Low complexity" evidence="7">
    <location>
        <begin position="1323"/>
        <end position="1332"/>
    </location>
</feature>
<dbReference type="GO" id="GO:0019887">
    <property type="term" value="F:protein kinase regulator activity"/>
    <property type="evidence" value="ECO:0007669"/>
    <property type="project" value="TreeGrafter"/>
</dbReference>
<feature type="compositionally biased region" description="Polar residues" evidence="7">
    <location>
        <begin position="1641"/>
        <end position="1659"/>
    </location>
</feature>
<keyword evidence="4" id="KW-0800">Toxin</keyword>
<evidence type="ECO:0000259" key="9">
    <source>
        <dbReference type="Pfam" id="PF07693"/>
    </source>
</evidence>
<evidence type="ECO:0000256" key="8">
    <source>
        <dbReference type="SAM" id="Phobius"/>
    </source>
</evidence>
<dbReference type="Gene3D" id="1.10.150.50">
    <property type="entry name" value="Transcription Factor, Ets-1"/>
    <property type="match status" value="1"/>
</dbReference>
<keyword evidence="3" id="KW-1052">Target cell membrane</keyword>
<dbReference type="GO" id="GO:0030165">
    <property type="term" value="F:PDZ domain binding"/>
    <property type="evidence" value="ECO:0007669"/>
    <property type="project" value="TreeGrafter"/>
</dbReference>
<feature type="transmembrane region" description="Helical" evidence="8">
    <location>
        <begin position="656"/>
        <end position="679"/>
    </location>
</feature>
<dbReference type="InterPro" id="IPR057092">
    <property type="entry name" value="SAM_KIDINS220"/>
</dbReference>
<feature type="non-terminal residue" evidence="11">
    <location>
        <position position="1"/>
    </location>
</feature>
<dbReference type="InterPro" id="IPR002110">
    <property type="entry name" value="Ankyrin_rpt"/>
</dbReference>
<keyword evidence="4" id="KW-0528">Neurotoxin</keyword>
<dbReference type="SMART" id="SM00248">
    <property type="entry name" value="ANK"/>
    <property type="match status" value="11"/>
</dbReference>
<feature type="repeat" description="ANK" evidence="6">
    <location>
        <begin position="303"/>
        <end position="335"/>
    </location>
</feature>
<accession>A0A131XK84</accession>
<keyword evidence="8" id="KW-1133">Transmembrane helix</keyword>
<keyword evidence="8" id="KW-0812">Transmembrane</keyword>
<feature type="compositionally biased region" description="Basic and acidic residues" evidence="7">
    <location>
        <begin position="1608"/>
        <end position="1621"/>
    </location>
</feature>
<reference evidence="11" key="1">
    <citation type="journal article" date="2017" name="Ticks Tick Borne Dis.">
        <title>An insight into the sialome of Hyalomma excavatum.</title>
        <authorList>
            <person name="Ribeiro J.M."/>
            <person name="Slovak M."/>
            <person name="Francischetti I.M."/>
        </authorList>
    </citation>
    <scope>NUCLEOTIDE SEQUENCE</scope>
    <source>
        <strain evidence="11">Samish</strain>
        <tissue evidence="11">Salivary glands</tissue>
    </source>
</reference>
<dbReference type="Pfam" id="PF07693">
    <property type="entry name" value="KAP_NTPase"/>
    <property type="match status" value="1"/>
</dbReference>
<dbReference type="PROSITE" id="PS50297">
    <property type="entry name" value="ANK_REP_REGION"/>
    <property type="match status" value="6"/>
</dbReference>
<feature type="domain" description="Kinase D-interacting substrate of 220 kDa-like SAM" evidence="10">
    <location>
        <begin position="1196"/>
        <end position="1278"/>
    </location>
</feature>
<dbReference type="SUPFAM" id="SSF48403">
    <property type="entry name" value="Ankyrin repeat"/>
    <property type="match status" value="1"/>
</dbReference>
<dbReference type="SUPFAM" id="SSF47769">
    <property type="entry name" value="SAM/Pointed domain"/>
    <property type="match status" value="1"/>
</dbReference>
<evidence type="ECO:0000256" key="5">
    <source>
        <dbReference type="ARBA" id="ARBA00023298"/>
    </source>
</evidence>
<feature type="repeat" description="ANK" evidence="6">
    <location>
        <begin position="237"/>
        <end position="269"/>
    </location>
</feature>
<feature type="region of interest" description="Disordered" evidence="7">
    <location>
        <begin position="1636"/>
        <end position="1701"/>
    </location>
</feature>
<dbReference type="Gene3D" id="1.25.40.20">
    <property type="entry name" value="Ankyrin repeat-containing domain"/>
    <property type="match status" value="3"/>
</dbReference>
<dbReference type="Pfam" id="PF12796">
    <property type="entry name" value="Ank_2"/>
    <property type="match status" value="3"/>
</dbReference>
<dbReference type="GO" id="GO:0044218">
    <property type="term" value="C:other organism cell membrane"/>
    <property type="evidence" value="ECO:0007669"/>
    <property type="project" value="UniProtKB-KW"/>
</dbReference>
<feature type="repeat" description="ANK" evidence="6">
    <location>
        <begin position="39"/>
        <end position="71"/>
    </location>
</feature>
<feature type="compositionally biased region" description="Polar residues" evidence="7">
    <location>
        <begin position="902"/>
        <end position="932"/>
    </location>
</feature>
<feature type="region of interest" description="Disordered" evidence="7">
    <location>
        <begin position="1608"/>
        <end position="1627"/>
    </location>
</feature>
<protein>
    <submittedName>
        <fullName evidence="11">Uncharacterized protein</fullName>
    </submittedName>
</protein>
<sequence>SNRMSTFSSAVALINAGDLHSLERSLNSKHLSPDERDESGQTLLMVAAQCGQLPIVEELIRQGADIHLEDVDNWTALLNAAKEGYTDIVSELVLHNADIEHRDMGGWTALMWACYKGHTETARYLLEQGAFPNVHDLNHMSCLIWASGRGHQSIACDLLSYGAKVNSGDKYGTTPLVWACRRGFTGIVELLLEAGANVDTAGMYSWTALIVATKGNYSDIVSMLLEHKPNVNAVDADGYTALAIACKEGFTDIAVSLLNSGAYVNMHDRSGDTNLIHAAKAGNFPIVDVLLKKYADVDVQGMDRKTALYWAVEKGYTDIVRTILNANPNLELSTKDGDTPLMKATRIRNTDIVQMLVDKKAKVSATDKRGDTALHIAMRARSKGIVEILLRNPKNSQLLYRPNRANETPYNIDTSHQKSILAQIFGARRLNTNEDNENMLGYDLYSSALADILSEPSLSMPISVGLYARWGSGKSFLLGKLEEDMRSFAVQWMEPSFAFTWVLFCLVSFCSSMLGYCILLATGDWLLGLSLGAGSFLLTYCILYIIRYGSSHHDWSWAYKFCIKLEHMLSSFKTVLQVIFCHPPATNKDFGSSPVRFIFTEQNKVSSSGVGDASIAHIIISLFCAIEDEFGFFTTRFYRVFQPKPVASSSWAWRRLCCIPTFAIFLVTYLCFLGAVWVLVDMLSGNRQDGGSSSHTPPILISLASVVAVVLLTNLYTWVRMVLALFRSHQRRIHSYLAHVDATSGGYMESLKGEIELMSAMVHCLDAFVRKQTRLVLIVDGLDSCEQDKVLRVLDAVYVLFSDPGHPFVTILALDPHIIIKAIEANLHRAFQNTTVRGHDYLRNIVHLPFYLQNSGLRKVRAAQQTAVGLKRSGSHWCEKEEVEKAAQGIVSTGPDRPGNRRVSNSSMSIPESFRKPSQQRKGNQKLKTSESVASSMSNLHRGVTGAQDLTKVLLTDDYFSDINPRSMRRLMNIVYVTGRLLKAFNIDFNWYHLASWVNITEQWPFHTSWIILYYELHENEIDDSTSLRSIFEKIKGKVPTGRDLQPLYDVDHDVRKFEIFLSFHSASLLISDLKIFVPFTINLDPYIRRVIQERYQSQPDSDRLIQKCGSGPFVPPAPPLGPVGVMAPAGTPWTPLKAELMYPQAPSTPVMSSEPYQQQPYHVWWSVGSPGTSSTMPVAPVAPLVRVWNEPFTGKLSSLTVEGVSHFLEGLEGIDKSRVPDYQSTLIRHNIHGQVLLTCNISELRDVLAMTFGDWEIFKMAILSLREQEFQRTQPSASAEDLPPMPFARDRAHSVSSVAPGDHTDSKAKDKSSDSSDKSCEKMSSSLSQSSGRRTNSSLEKQVTMEESLIVGALETLSEEAMEDTLDESVAPHAGFHHSQVLSPILSDPGEGEETLGTAVRTTGDNEVDVVYLKMPHGSPKYNYSPLSASVPDYEWGVQGPSPAVYCSTDLPLESYGVSAPPSIASSPNAPPPGSFDTASFMGKLDAASQKPRNKHLDSVVAQEGMSRRGSLSRDAAESSLIEHWKGLGSSDLHQEHHRLDTLSLPNDAVEDENAPLIEVTRPMFLATMTSRDVESSSRREREFIQPFKLSRGARRFNIERQFSVDERSDIDPEEHKLDGAKSTSTASLTMLKSNADGATETSSPATALTPLSSSSGRSPEGDPRMRRSSVPSAQSDEQRSPEDGVVPSQSTPFKLPELSSRTFLQHFTDQEQKGQAGQTSCEGTSSDTVVIAGKATDAKHLFSSSETVI</sequence>
<feature type="transmembrane region" description="Helical" evidence="8">
    <location>
        <begin position="526"/>
        <end position="546"/>
    </location>
</feature>
<keyword evidence="2" id="KW-0268">Exocytosis</keyword>
<evidence type="ECO:0000313" key="11">
    <source>
        <dbReference type="EMBL" id="JAP67914.1"/>
    </source>
</evidence>
<dbReference type="InterPro" id="IPR011646">
    <property type="entry name" value="KAP_P-loop"/>
</dbReference>
<keyword evidence="5" id="KW-1053">Target membrane</keyword>
<feature type="compositionally biased region" description="Basic and acidic residues" evidence="7">
    <location>
        <begin position="1303"/>
        <end position="1322"/>
    </location>
</feature>
<evidence type="ECO:0000256" key="1">
    <source>
        <dbReference type="ARBA" id="ARBA00004175"/>
    </source>
</evidence>
<feature type="repeat" description="ANK" evidence="6">
    <location>
        <begin position="171"/>
        <end position="203"/>
    </location>
</feature>
<dbReference type="GO" id="GO:0006887">
    <property type="term" value="P:exocytosis"/>
    <property type="evidence" value="ECO:0007669"/>
    <property type="project" value="UniProtKB-KW"/>
</dbReference>